<reference evidence="5" key="1">
    <citation type="submission" date="2022-11" db="UniProtKB">
        <authorList>
            <consortium name="WormBaseParasite"/>
        </authorList>
    </citation>
    <scope>IDENTIFICATION</scope>
</reference>
<organism evidence="4 5">
    <name type="scientific">Ditylenchus dipsaci</name>
    <dbReference type="NCBI Taxonomy" id="166011"/>
    <lineage>
        <taxon>Eukaryota</taxon>
        <taxon>Metazoa</taxon>
        <taxon>Ecdysozoa</taxon>
        <taxon>Nematoda</taxon>
        <taxon>Chromadorea</taxon>
        <taxon>Rhabditida</taxon>
        <taxon>Tylenchina</taxon>
        <taxon>Tylenchomorpha</taxon>
        <taxon>Sphaerularioidea</taxon>
        <taxon>Anguinidae</taxon>
        <taxon>Anguininae</taxon>
        <taxon>Ditylenchus</taxon>
    </lineage>
</organism>
<dbReference type="Pfam" id="PF01549">
    <property type="entry name" value="ShK"/>
    <property type="match status" value="1"/>
</dbReference>
<evidence type="ECO:0000256" key="2">
    <source>
        <dbReference type="SAM" id="MobiDB-lite"/>
    </source>
</evidence>
<dbReference type="WBParaSite" id="jg3097">
    <property type="protein sequence ID" value="jg3097"/>
    <property type="gene ID" value="jg3097"/>
</dbReference>
<keyword evidence="4" id="KW-1185">Reference proteome</keyword>
<feature type="region of interest" description="Disordered" evidence="2">
    <location>
        <begin position="113"/>
        <end position="197"/>
    </location>
</feature>
<evidence type="ECO:0000259" key="3">
    <source>
        <dbReference type="PROSITE" id="PS51670"/>
    </source>
</evidence>
<comment type="caution">
    <text evidence="1">Lacks conserved residue(s) required for the propagation of feature annotation.</text>
</comment>
<dbReference type="SMART" id="SM00254">
    <property type="entry name" value="ShKT"/>
    <property type="match status" value="1"/>
</dbReference>
<feature type="compositionally biased region" description="Polar residues" evidence="2">
    <location>
        <begin position="153"/>
        <end position="190"/>
    </location>
</feature>
<dbReference type="PROSITE" id="PS51670">
    <property type="entry name" value="SHKT"/>
    <property type="match status" value="1"/>
</dbReference>
<sequence>MHNRLQLGNQLVSKIDLSVSKSIAFARDAMNEAAQVSESMPNKPVTTSLYTKITSATTASTAATSTKSTSTTATSTTANFTPGSTITTPYPISPKTSIKPSSMETTMKIAAQSSTLSQQQMNNKENQLETSTITQMSVKSSLSSGKREETKSTHSIIPTTSTGLSASPGTLKQSSSTMTSAPEQPTTTTDSLKHSQKNLLLSEPIQLVRKQILNRPQMSSTSAGKASTASSSVFTSNVVDLSKELGKLVIKIEEGEIRSKKKEQEETSLDSPLTMDIPPLLPAILDQSKSQLQQQNTGGTKEPIKINTTEASTQHTAGRTTEKCIDKKYSCTFWIKAHRDVCKEQERFMHANCPVSCNFCTV</sequence>
<dbReference type="AlphaFoldDB" id="A0A915E880"/>
<evidence type="ECO:0000313" key="5">
    <source>
        <dbReference type="WBParaSite" id="jg3097"/>
    </source>
</evidence>
<dbReference type="InterPro" id="IPR003582">
    <property type="entry name" value="ShKT_dom"/>
</dbReference>
<protein>
    <submittedName>
        <fullName evidence="5">ShKT domain-containing protein</fullName>
    </submittedName>
</protein>
<feature type="compositionally biased region" description="Polar residues" evidence="2">
    <location>
        <begin position="113"/>
        <end position="144"/>
    </location>
</feature>
<dbReference type="Proteomes" id="UP000887574">
    <property type="component" value="Unplaced"/>
</dbReference>
<evidence type="ECO:0000313" key="4">
    <source>
        <dbReference type="Proteomes" id="UP000887574"/>
    </source>
</evidence>
<evidence type="ECO:0000256" key="1">
    <source>
        <dbReference type="PROSITE-ProRule" id="PRU01005"/>
    </source>
</evidence>
<proteinExistence type="predicted"/>
<name>A0A915E880_9BILA</name>
<feature type="domain" description="ShKT" evidence="3">
    <location>
        <begin position="324"/>
        <end position="360"/>
    </location>
</feature>
<accession>A0A915E880</accession>